<evidence type="ECO:0000313" key="10">
    <source>
        <dbReference type="Proteomes" id="UP001303046"/>
    </source>
</evidence>
<keyword evidence="6" id="KW-1133">Transmembrane helix</keyword>
<keyword evidence="7" id="KW-0496">Mitochondrion</keyword>
<dbReference type="InterPro" id="IPR004686">
    <property type="entry name" value="Mtc"/>
</dbReference>
<dbReference type="PANTHER" id="PTHR11153">
    <property type="entry name" value="SIDEROFLEXIN"/>
    <property type="match status" value="1"/>
</dbReference>
<comment type="caution">
    <text evidence="9">The sequence shown here is derived from an EMBL/GenBank/DDBJ whole genome shotgun (WGS) entry which is preliminary data.</text>
</comment>
<evidence type="ECO:0000256" key="3">
    <source>
        <dbReference type="ARBA" id="ARBA00022448"/>
    </source>
</evidence>
<organism evidence="9 10">
    <name type="scientific">Necator americanus</name>
    <name type="common">Human hookworm</name>
    <dbReference type="NCBI Taxonomy" id="51031"/>
    <lineage>
        <taxon>Eukaryota</taxon>
        <taxon>Metazoa</taxon>
        <taxon>Ecdysozoa</taxon>
        <taxon>Nematoda</taxon>
        <taxon>Chromadorea</taxon>
        <taxon>Rhabditida</taxon>
        <taxon>Rhabditina</taxon>
        <taxon>Rhabditomorpha</taxon>
        <taxon>Strongyloidea</taxon>
        <taxon>Ancylostomatidae</taxon>
        <taxon>Bunostominae</taxon>
        <taxon>Necator</taxon>
    </lineage>
</organism>
<keyword evidence="10" id="KW-1185">Reference proteome</keyword>
<keyword evidence="3" id="KW-0813">Transport</keyword>
<evidence type="ECO:0000256" key="1">
    <source>
        <dbReference type="ARBA" id="ARBA00004225"/>
    </source>
</evidence>
<reference evidence="9 10" key="1">
    <citation type="submission" date="2023-08" db="EMBL/GenBank/DDBJ databases">
        <title>A Necator americanus chromosomal reference genome.</title>
        <authorList>
            <person name="Ilik V."/>
            <person name="Petrzelkova K.J."/>
            <person name="Pardy F."/>
            <person name="Fuh T."/>
            <person name="Niatou-Singa F.S."/>
            <person name="Gouil Q."/>
            <person name="Baker L."/>
            <person name="Ritchie M.E."/>
            <person name="Jex A.R."/>
            <person name="Gazzola D."/>
            <person name="Li H."/>
            <person name="Toshio Fujiwara R."/>
            <person name="Zhan B."/>
            <person name="Aroian R.V."/>
            <person name="Pafco B."/>
            <person name="Schwarz E.M."/>
        </authorList>
    </citation>
    <scope>NUCLEOTIDE SEQUENCE [LARGE SCALE GENOMIC DNA]</scope>
    <source>
        <strain evidence="9 10">Aroian</strain>
        <tissue evidence="9">Whole animal</tissue>
    </source>
</reference>
<dbReference type="EMBL" id="JAVFWL010000006">
    <property type="protein sequence ID" value="KAK6760336.1"/>
    <property type="molecule type" value="Genomic_DNA"/>
</dbReference>
<comment type="similarity">
    <text evidence="2">Belongs to the sideroflexin family.</text>
</comment>
<comment type="subcellular location">
    <subcellularLocation>
        <location evidence="1">Mitochondrion membrane</location>
        <topology evidence="1">Multi-pass membrane protein</topology>
    </subcellularLocation>
</comment>
<keyword evidence="4" id="KW-0812">Transmembrane</keyword>
<dbReference type="PANTHER" id="PTHR11153:SF8">
    <property type="entry name" value="SIDEROFLEXIN-1"/>
    <property type="match status" value="1"/>
</dbReference>
<proteinExistence type="inferred from homology"/>
<evidence type="ECO:0000256" key="4">
    <source>
        <dbReference type="ARBA" id="ARBA00022692"/>
    </source>
</evidence>
<evidence type="ECO:0000256" key="6">
    <source>
        <dbReference type="ARBA" id="ARBA00022989"/>
    </source>
</evidence>
<dbReference type="InterPro" id="IPR036691">
    <property type="entry name" value="Endo/exonu/phosph_ase_sf"/>
</dbReference>
<dbReference type="Proteomes" id="UP001303046">
    <property type="component" value="Unassembled WGS sequence"/>
</dbReference>
<gene>
    <name evidence="9" type="primary">Necator_chrX.g21871</name>
    <name evidence="9" type="ORF">RB195_021710</name>
</gene>
<accession>A0ABR1EEG4</accession>
<evidence type="ECO:0000256" key="5">
    <source>
        <dbReference type="ARBA" id="ARBA00022970"/>
    </source>
</evidence>
<dbReference type="Pfam" id="PF03820">
    <property type="entry name" value="SFXNs"/>
    <property type="match status" value="1"/>
</dbReference>
<evidence type="ECO:0000256" key="7">
    <source>
        <dbReference type="ARBA" id="ARBA00023128"/>
    </source>
</evidence>
<keyword evidence="5" id="KW-0029">Amino-acid transport</keyword>
<sequence>MSELVKTLVLRPDISRPRWDQNTFEGRSRHFFAITNPLNLFNTDTQLRRYRRIVEDYGKGEVSDTLTVDQLWKAKHIVDSAYHPTTGEKMTLIGRMSAQVPMNMAITGGMLTFYKSPAAVIFWQWLNQSFNAVVNYTNRSGEGGGVSELLTSYVAATGGALVAALGLNSLVKTAPPLVGRLVPFVAVCVANAINIPMMRRGELTNGIDIVDADGNKLGSSKSVARSAIAQVLVSRIGMATPTFALIPAIVNALEKKPYFKTSAISLCALAALQETHMRDRPVISIENYTIYCGDADENKVGGCAIAVRNDYKNLVEDLAQLRLDAAFYDCGIADDVNSGSALMSKIPSQQVVVVGIDANAKMGLEQQSDVLGKWYYAAERTSDNGDRLVDLCEQTGLIIASTFKRNHRRHQLTWQGSTLLTPEEQRKRKMRTLKLQLHYVLARNIPQSDIRKSRAVWDVAFDSDHRPVLLSFKIQFHKRNRGVPLQPKIDMAGRCKGNAPGSIAAEEVAFASAETKSTYNSVFVARSAGDFNQEKRLRRKLRCQLQQDRDNEWTSRAMEFEKAWEDRNPRKAYALLKQYSGKMKRCSHVLSTANGVAVGEATLPIWKEHFKTLLSRLAPSAPELGHVHRRAVNEEPPTESEVLVCIQKMKNRKSGGDDGISAEMLKYLPPSGIREM</sequence>
<evidence type="ECO:0000313" key="9">
    <source>
        <dbReference type="EMBL" id="KAK6760336.1"/>
    </source>
</evidence>
<name>A0ABR1EEG4_NECAM</name>
<dbReference type="NCBIfam" id="TIGR00798">
    <property type="entry name" value="mtc"/>
    <property type="match status" value="1"/>
</dbReference>
<keyword evidence="8" id="KW-0472">Membrane</keyword>
<evidence type="ECO:0008006" key="11">
    <source>
        <dbReference type="Google" id="ProtNLM"/>
    </source>
</evidence>
<evidence type="ECO:0000256" key="8">
    <source>
        <dbReference type="ARBA" id="ARBA00023136"/>
    </source>
</evidence>
<evidence type="ECO:0000256" key="2">
    <source>
        <dbReference type="ARBA" id="ARBA00005974"/>
    </source>
</evidence>
<dbReference type="Gene3D" id="3.60.10.10">
    <property type="entry name" value="Endonuclease/exonuclease/phosphatase"/>
    <property type="match status" value="1"/>
</dbReference>
<protein>
    <recommendedName>
        <fullName evidence="11">Tricarboxylate carrier</fullName>
    </recommendedName>
</protein>
<dbReference type="SUPFAM" id="SSF56219">
    <property type="entry name" value="DNase I-like"/>
    <property type="match status" value="1"/>
</dbReference>